<keyword evidence="1" id="KW-0808">Transferase</keyword>
<dbReference type="InterPro" id="IPR029063">
    <property type="entry name" value="SAM-dependent_MTases_sf"/>
</dbReference>
<dbReference type="Pfam" id="PF13489">
    <property type="entry name" value="Methyltransf_23"/>
    <property type="match status" value="1"/>
</dbReference>
<accession>A0ABN4NCV7</accession>
<proteinExistence type="predicted"/>
<keyword evidence="1" id="KW-0489">Methyltransferase</keyword>
<dbReference type="SUPFAM" id="SSF53335">
    <property type="entry name" value="S-adenosyl-L-methionine-dependent methyltransferases"/>
    <property type="match status" value="1"/>
</dbReference>
<protein>
    <submittedName>
        <fullName evidence="1">Methyltransferase</fullName>
    </submittedName>
</protein>
<name>A0ABN4NCV7_9BACL</name>
<dbReference type="GO" id="GO:0008168">
    <property type="term" value="F:methyltransferase activity"/>
    <property type="evidence" value="ECO:0007669"/>
    <property type="project" value="UniProtKB-KW"/>
</dbReference>
<dbReference type="Gene3D" id="3.40.50.150">
    <property type="entry name" value="Vaccinia Virus protein VP39"/>
    <property type="match status" value="1"/>
</dbReference>
<evidence type="ECO:0000313" key="2">
    <source>
        <dbReference type="Proteomes" id="UP000076226"/>
    </source>
</evidence>
<gene>
    <name evidence="1" type="ORF">GS3922_00615</name>
</gene>
<reference evidence="1 2" key="1">
    <citation type="submission" date="2016-02" db="EMBL/GenBank/DDBJ databases">
        <title>Complete genome sequence of Geobacillus subterraneus KCTC 3922T.</title>
        <authorList>
            <person name="Lee D.-W."/>
            <person name="Lee Y.-J."/>
            <person name="Lee S.-J."/>
            <person name="Park G.-S."/>
            <person name="Lee S.-J."/>
            <person name="Shin J.-H."/>
        </authorList>
    </citation>
    <scope>NUCLEOTIDE SEQUENCE [LARGE SCALE GENOMIC DNA]</scope>
    <source>
        <strain evidence="1 2">KCTC 3922</strain>
    </source>
</reference>
<evidence type="ECO:0000313" key="1">
    <source>
        <dbReference type="EMBL" id="AMX82314.1"/>
    </source>
</evidence>
<dbReference type="CDD" id="cd02440">
    <property type="entry name" value="AdoMet_MTases"/>
    <property type="match status" value="1"/>
</dbReference>
<dbReference type="EMBL" id="CP014342">
    <property type="protein sequence ID" value="AMX82314.1"/>
    <property type="molecule type" value="Genomic_DNA"/>
</dbReference>
<sequence length="189" mass="21978">MKGYKRMEFRKIENVVVSEFDKSCYKLIRENIKSFLEESAAQYDKPTIRVLDIAPQIHEGAKAYFKKALVETLDIDDSSGATYIADITKYNEFLPNEYFDIIVCTEVLEHTLNPFKAIEEIYRLLKPSGILLLSVPFNFRIHGPLPDCWRFTEFGLNVLLKDFTQVEITSLDTEKRDLMPIHYTVKAIK</sequence>
<dbReference type="Proteomes" id="UP000076226">
    <property type="component" value="Chromosome"/>
</dbReference>
<dbReference type="GO" id="GO:0032259">
    <property type="term" value="P:methylation"/>
    <property type="evidence" value="ECO:0007669"/>
    <property type="project" value="UniProtKB-KW"/>
</dbReference>
<keyword evidence="2" id="KW-1185">Reference proteome</keyword>
<organism evidence="1 2">
    <name type="scientific">Geobacillus subterraneus</name>
    <dbReference type="NCBI Taxonomy" id="129338"/>
    <lineage>
        <taxon>Bacteria</taxon>
        <taxon>Bacillati</taxon>
        <taxon>Bacillota</taxon>
        <taxon>Bacilli</taxon>
        <taxon>Bacillales</taxon>
        <taxon>Anoxybacillaceae</taxon>
        <taxon>Geobacillus</taxon>
    </lineage>
</organism>